<name>A0A2S3HPC8_9POAL</name>
<feature type="region of interest" description="Disordered" evidence="1">
    <location>
        <begin position="123"/>
        <end position="154"/>
    </location>
</feature>
<evidence type="ECO:0000313" key="2">
    <source>
        <dbReference type="EMBL" id="PAN27235.2"/>
    </source>
</evidence>
<feature type="compositionally biased region" description="Basic and acidic residues" evidence="1">
    <location>
        <begin position="41"/>
        <end position="65"/>
    </location>
</feature>
<proteinExistence type="predicted"/>
<dbReference type="Gramene" id="PAN27235">
    <property type="protein sequence ID" value="PAN27235"/>
    <property type="gene ID" value="PAHAL_5G067200"/>
</dbReference>
<evidence type="ECO:0000256" key="1">
    <source>
        <dbReference type="SAM" id="MobiDB-lite"/>
    </source>
</evidence>
<accession>A0A2S3HPC8</accession>
<dbReference type="EMBL" id="CM008050">
    <property type="protein sequence ID" value="PAN27235.2"/>
    <property type="molecule type" value="Genomic_DNA"/>
</dbReference>
<gene>
    <name evidence="2" type="ORF">PAHAL_5G067200</name>
</gene>
<protein>
    <submittedName>
        <fullName evidence="2">Uncharacterized protein</fullName>
    </submittedName>
</protein>
<dbReference type="Proteomes" id="UP000243499">
    <property type="component" value="Chromosome 5"/>
</dbReference>
<feature type="region of interest" description="Disordered" evidence="1">
    <location>
        <begin position="1"/>
        <end position="85"/>
    </location>
</feature>
<sequence>MDDGSASARGAMDSAGWNRGASGGWRGEGDPRGGRVQAFRGRREGSRGEGGRVQRSRQAVERDGRSAGARPRLGPALPATPARGSSFACGAAGFRIRRQRCTAAGAAPALLRCGRRGAMLAPGNLEGAAGRQSHGTGGDQIDGMFPKRGGGRDR</sequence>
<organism evidence="2">
    <name type="scientific">Panicum hallii</name>
    <dbReference type="NCBI Taxonomy" id="206008"/>
    <lineage>
        <taxon>Eukaryota</taxon>
        <taxon>Viridiplantae</taxon>
        <taxon>Streptophyta</taxon>
        <taxon>Embryophyta</taxon>
        <taxon>Tracheophyta</taxon>
        <taxon>Spermatophyta</taxon>
        <taxon>Magnoliopsida</taxon>
        <taxon>Liliopsida</taxon>
        <taxon>Poales</taxon>
        <taxon>Poaceae</taxon>
        <taxon>PACMAD clade</taxon>
        <taxon>Panicoideae</taxon>
        <taxon>Panicodae</taxon>
        <taxon>Paniceae</taxon>
        <taxon>Panicinae</taxon>
        <taxon>Panicum</taxon>
        <taxon>Panicum sect. Panicum</taxon>
    </lineage>
</organism>
<dbReference type="AlphaFoldDB" id="A0A2S3HPC8"/>
<reference evidence="2" key="1">
    <citation type="submission" date="2018-04" db="EMBL/GenBank/DDBJ databases">
        <title>WGS assembly of Panicum hallii.</title>
        <authorList>
            <person name="Lovell J."/>
            <person name="Jenkins J."/>
            <person name="Lowry D."/>
            <person name="Mamidi S."/>
            <person name="Sreedasyam A."/>
            <person name="Weng X."/>
            <person name="Barry K."/>
            <person name="Bonette J."/>
            <person name="Campitelli B."/>
            <person name="Daum C."/>
            <person name="Gordon S."/>
            <person name="Gould B."/>
            <person name="Lipzen A."/>
            <person name="Macqueen A."/>
            <person name="Palacio-Mejia J."/>
            <person name="Plott C."/>
            <person name="Shakirov E."/>
            <person name="Shu S."/>
            <person name="Yoshinaga Y."/>
            <person name="Zane M."/>
            <person name="Rokhsar D."/>
            <person name="Grimwood J."/>
            <person name="Schmutz J."/>
            <person name="Juenger T."/>
        </authorList>
    </citation>
    <scope>NUCLEOTIDE SEQUENCE [LARGE SCALE GENOMIC DNA]</scope>
    <source>
        <strain evidence="2">FIL2</strain>
    </source>
</reference>